<keyword evidence="1" id="KW-0812">Transmembrane</keyword>
<dbReference type="RefSeq" id="WP_130417524.1">
    <property type="nucleotide sequence ID" value="NZ_SHKW01000001.1"/>
</dbReference>
<accession>A0A4Q7YQ72</accession>
<evidence type="ECO:0000256" key="1">
    <source>
        <dbReference type="SAM" id="Phobius"/>
    </source>
</evidence>
<evidence type="ECO:0000313" key="3">
    <source>
        <dbReference type="Proteomes" id="UP000292958"/>
    </source>
</evidence>
<sequence>MTRFSLLALPLLLCLVPLAITLTAWQFERRLTPPLPSFRILCFRCGIVLSIFSLLVTMSCWVDPFPLVHTPDGGYSIAWLDLAWKVAFSTASLSIILALFGRSWPRILLIVSGALLLLLAFGALLQNGV</sequence>
<organism evidence="2 3">
    <name type="scientific">Edaphobacter modestus</name>
    <dbReference type="NCBI Taxonomy" id="388466"/>
    <lineage>
        <taxon>Bacteria</taxon>
        <taxon>Pseudomonadati</taxon>
        <taxon>Acidobacteriota</taxon>
        <taxon>Terriglobia</taxon>
        <taxon>Terriglobales</taxon>
        <taxon>Acidobacteriaceae</taxon>
        <taxon>Edaphobacter</taxon>
    </lineage>
</organism>
<keyword evidence="1" id="KW-0472">Membrane</keyword>
<evidence type="ECO:0000313" key="2">
    <source>
        <dbReference type="EMBL" id="RZU39294.1"/>
    </source>
</evidence>
<dbReference type="EMBL" id="SHKW01000001">
    <property type="protein sequence ID" value="RZU39294.1"/>
    <property type="molecule type" value="Genomic_DNA"/>
</dbReference>
<feature type="transmembrane region" description="Helical" evidence="1">
    <location>
        <begin position="82"/>
        <end position="101"/>
    </location>
</feature>
<feature type="transmembrane region" description="Helical" evidence="1">
    <location>
        <begin position="37"/>
        <end position="62"/>
    </location>
</feature>
<dbReference type="Proteomes" id="UP000292958">
    <property type="component" value="Unassembled WGS sequence"/>
</dbReference>
<reference evidence="2 3" key="1">
    <citation type="submission" date="2019-02" db="EMBL/GenBank/DDBJ databases">
        <title>Genomic Encyclopedia of Archaeal and Bacterial Type Strains, Phase II (KMG-II): from individual species to whole genera.</title>
        <authorList>
            <person name="Goeker M."/>
        </authorList>
    </citation>
    <scope>NUCLEOTIDE SEQUENCE [LARGE SCALE GENOMIC DNA]</scope>
    <source>
        <strain evidence="2 3">DSM 18101</strain>
    </source>
</reference>
<keyword evidence="3" id="KW-1185">Reference proteome</keyword>
<gene>
    <name evidence="2" type="ORF">BDD14_0659</name>
</gene>
<dbReference type="AlphaFoldDB" id="A0A4Q7YQ72"/>
<comment type="caution">
    <text evidence="2">The sequence shown here is derived from an EMBL/GenBank/DDBJ whole genome shotgun (WGS) entry which is preliminary data.</text>
</comment>
<proteinExistence type="predicted"/>
<protein>
    <submittedName>
        <fullName evidence="2">Uncharacterized protein</fullName>
    </submittedName>
</protein>
<name>A0A4Q7YQ72_9BACT</name>
<keyword evidence="1" id="KW-1133">Transmembrane helix</keyword>
<feature type="transmembrane region" description="Helical" evidence="1">
    <location>
        <begin position="107"/>
        <end position="125"/>
    </location>
</feature>